<gene>
    <name evidence="1" type="ORF">KYK27_05385</name>
</gene>
<dbReference type="PRINTS" id="PR00413">
    <property type="entry name" value="HADHALOGNASE"/>
</dbReference>
<dbReference type="NCBIfam" id="TIGR01509">
    <property type="entry name" value="HAD-SF-IA-v3"/>
    <property type="match status" value="1"/>
</dbReference>
<dbReference type="Pfam" id="PF13419">
    <property type="entry name" value="HAD_2"/>
    <property type="match status" value="1"/>
</dbReference>
<dbReference type="Gene3D" id="3.40.50.1000">
    <property type="entry name" value="HAD superfamily/HAD-like"/>
    <property type="match status" value="1"/>
</dbReference>
<dbReference type="RefSeq" id="WP_199108953.1">
    <property type="nucleotide sequence ID" value="NZ_JAHWXQ010000001.1"/>
</dbReference>
<accession>A0ABS6X9Y4</accession>
<dbReference type="Gene3D" id="1.10.150.240">
    <property type="entry name" value="Putative phosphatase, domain 2"/>
    <property type="match status" value="1"/>
</dbReference>
<dbReference type="SFLD" id="SFLDG01135">
    <property type="entry name" value="C1.5.6:_HAD__Beta-PGM__Phospha"/>
    <property type="match status" value="1"/>
</dbReference>
<evidence type="ECO:0000313" key="1">
    <source>
        <dbReference type="EMBL" id="MBW3364464.1"/>
    </source>
</evidence>
<comment type="caution">
    <text evidence="1">The sequence shown here is derived from an EMBL/GenBank/DDBJ whole genome shotgun (WGS) entry which is preliminary data.</text>
</comment>
<dbReference type="InterPro" id="IPR006439">
    <property type="entry name" value="HAD-SF_hydro_IA"/>
</dbReference>
<dbReference type="PANTHER" id="PTHR18901:SF38">
    <property type="entry name" value="PSEUDOURIDINE-5'-PHOSPHATASE"/>
    <property type="match status" value="1"/>
</dbReference>
<dbReference type="PANTHER" id="PTHR18901">
    <property type="entry name" value="2-DEOXYGLUCOSE-6-PHOSPHATE PHOSPHATASE 2"/>
    <property type="match status" value="1"/>
</dbReference>
<name>A0ABS6X9Y4_9BACT</name>
<dbReference type="InterPro" id="IPR036412">
    <property type="entry name" value="HAD-like_sf"/>
</dbReference>
<reference evidence="1 2" key="1">
    <citation type="submission" date="2021-07" db="EMBL/GenBank/DDBJ databases">
        <authorList>
            <person name="Kim M.K."/>
        </authorList>
    </citation>
    <scope>NUCLEOTIDE SEQUENCE [LARGE SCALE GENOMIC DNA]</scope>
    <source>
        <strain evidence="1 2">HLY7-15</strain>
    </source>
</reference>
<protein>
    <submittedName>
        <fullName evidence="1">HAD family phosphatase</fullName>
    </submittedName>
</protein>
<dbReference type="NCBIfam" id="TIGR01549">
    <property type="entry name" value="HAD-SF-IA-v1"/>
    <property type="match status" value="1"/>
</dbReference>
<dbReference type="SFLD" id="SFLDS00003">
    <property type="entry name" value="Haloacid_Dehalogenase"/>
    <property type="match status" value="1"/>
</dbReference>
<keyword evidence="2" id="KW-1185">Reference proteome</keyword>
<dbReference type="InterPro" id="IPR041492">
    <property type="entry name" value="HAD_2"/>
</dbReference>
<dbReference type="EMBL" id="JAHWXQ010000001">
    <property type="protein sequence ID" value="MBW3364464.1"/>
    <property type="molecule type" value="Genomic_DNA"/>
</dbReference>
<organism evidence="1 2">
    <name type="scientific">Pontibacter populi</name>
    <dbReference type="NCBI Taxonomy" id="890055"/>
    <lineage>
        <taxon>Bacteria</taxon>
        <taxon>Pseudomonadati</taxon>
        <taxon>Bacteroidota</taxon>
        <taxon>Cytophagia</taxon>
        <taxon>Cytophagales</taxon>
        <taxon>Hymenobacteraceae</taxon>
        <taxon>Pontibacter</taxon>
    </lineage>
</organism>
<dbReference type="InterPro" id="IPR023214">
    <property type="entry name" value="HAD_sf"/>
</dbReference>
<dbReference type="InterPro" id="IPR023198">
    <property type="entry name" value="PGP-like_dom2"/>
</dbReference>
<dbReference type="Proteomes" id="UP000774935">
    <property type="component" value="Unassembled WGS sequence"/>
</dbReference>
<dbReference type="CDD" id="cd16423">
    <property type="entry name" value="HAD_BPGM-like"/>
    <property type="match status" value="1"/>
</dbReference>
<dbReference type="SUPFAM" id="SSF56784">
    <property type="entry name" value="HAD-like"/>
    <property type="match status" value="1"/>
</dbReference>
<dbReference type="SFLD" id="SFLDG01129">
    <property type="entry name" value="C1.5:_HAD__Beta-PGM__Phosphata"/>
    <property type="match status" value="1"/>
</dbReference>
<proteinExistence type="predicted"/>
<sequence length="225" mass="25414">MHKYVIFDMDGVLVDSEPIHMELERILFSELNIIVPTDLHETFVGMAPRKVWETLKQKYGLPQTIEELLKIEKDVKFSALQARQIYCIPGVDKLLADLKSDGYKLSVASSSPRNIIHLVLEKLNFRLYFDHIVSSEDVKDGKPAPDIFLEVAQRYVVPAEQFIVVEDSHNGVRGAKAAGMKCIGYKSEHSGNQDLTLADLITESFHTLNPVDFEKLHLNGSFTNS</sequence>
<evidence type="ECO:0000313" key="2">
    <source>
        <dbReference type="Proteomes" id="UP000774935"/>
    </source>
</evidence>